<evidence type="ECO:0000313" key="1">
    <source>
        <dbReference type="EMBL" id="KAK7042539.1"/>
    </source>
</evidence>
<keyword evidence="2" id="KW-1185">Reference proteome</keyword>
<evidence type="ECO:0000313" key="2">
    <source>
        <dbReference type="Proteomes" id="UP001362999"/>
    </source>
</evidence>
<organism evidence="1 2">
    <name type="scientific">Favolaschia claudopus</name>
    <dbReference type="NCBI Taxonomy" id="2862362"/>
    <lineage>
        <taxon>Eukaryota</taxon>
        <taxon>Fungi</taxon>
        <taxon>Dikarya</taxon>
        <taxon>Basidiomycota</taxon>
        <taxon>Agaricomycotina</taxon>
        <taxon>Agaricomycetes</taxon>
        <taxon>Agaricomycetidae</taxon>
        <taxon>Agaricales</taxon>
        <taxon>Marasmiineae</taxon>
        <taxon>Mycenaceae</taxon>
        <taxon>Favolaschia</taxon>
    </lineage>
</organism>
<reference evidence="1 2" key="1">
    <citation type="journal article" date="2024" name="J Genomics">
        <title>Draft genome sequencing and assembly of Favolaschia claudopus CIRM-BRFM 2984 isolated from oak limbs.</title>
        <authorList>
            <person name="Navarro D."/>
            <person name="Drula E."/>
            <person name="Chaduli D."/>
            <person name="Cazenave R."/>
            <person name="Ahrendt S."/>
            <person name="Wang J."/>
            <person name="Lipzen A."/>
            <person name="Daum C."/>
            <person name="Barry K."/>
            <person name="Grigoriev I.V."/>
            <person name="Favel A."/>
            <person name="Rosso M.N."/>
            <person name="Martin F."/>
        </authorList>
    </citation>
    <scope>NUCLEOTIDE SEQUENCE [LARGE SCALE GENOMIC DNA]</scope>
    <source>
        <strain evidence="1 2">CIRM-BRFM 2984</strain>
    </source>
</reference>
<sequence length="243" mass="27616">MHKCRELAKLPKAPPLSSINFRRQTPGAINHARGNNNKNHRLDTQHPINAFKDHKHLIWAPSSPQSPFTLGAIPMGLLLNPAHPARDTSHNRSPFLWDARQRLVDPAAFDTWRDRVARGADTHTVAPPRLNEPHPSRLAMSLQMHANKRFNTTHRVRMLRRFKTAVSLIAIRGAATTEEGRIVFEEGGDRILQGWTYYLRPDLSLLQTPYPQLIALLRPALRDLWNKATAMETQWAEAALTPQ</sequence>
<dbReference type="EMBL" id="JAWWNJ010000013">
    <property type="protein sequence ID" value="KAK7042539.1"/>
    <property type="molecule type" value="Genomic_DNA"/>
</dbReference>
<feature type="non-terminal residue" evidence="1">
    <location>
        <position position="243"/>
    </location>
</feature>
<name>A0AAW0CRQ3_9AGAR</name>
<dbReference type="Proteomes" id="UP001362999">
    <property type="component" value="Unassembled WGS sequence"/>
</dbReference>
<gene>
    <name evidence="1" type="ORF">R3P38DRAFT_2445007</name>
</gene>
<protein>
    <submittedName>
        <fullName evidence="1">Uncharacterized protein</fullName>
    </submittedName>
</protein>
<comment type="caution">
    <text evidence="1">The sequence shown here is derived from an EMBL/GenBank/DDBJ whole genome shotgun (WGS) entry which is preliminary data.</text>
</comment>
<accession>A0AAW0CRQ3</accession>
<proteinExistence type="predicted"/>
<dbReference type="AlphaFoldDB" id="A0AAW0CRQ3"/>